<evidence type="ECO:0000256" key="1">
    <source>
        <dbReference type="ARBA" id="ARBA00022729"/>
    </source>
</evidence>
<dbReference type="Pfam" id="PF16403">
    <property type="entry name" value="Bact_surface_Ig-like"/>
    <property type="match status" value="1"/>
</dbReference>
<dbReference type="EMBL" id="RQJX01000003">
    <property type="protein sequence ID" value="RQN09418.1"/>
    <property type="molecule type" value="Genomic_DNA"/>
</dbReference>
<protein>
    <submittedName>
        <fullName evidence="7">DUF5011 domain-containing protein</fullName>
    </submittedName>
</protein>
<dbReference type="Proteomes" id="UP000275225">
    <property type="component" value="Unassembled WGS sequence"/>
</dbReference>
<evidence type="ECO:0000256" key="3">
    <source>
        <dbReference type="SAM" id="SignalP"/>
    </source>
</evidence>
<dbReference type="InterPro" id="IPR039331">
    <property type="entry name" value="PAPs-like"/>
</dbReference>
<dbReference type="InterPro" id="IPR004843">
    <property type="entry name" value="Calcineurin-like_PHP"/>
</dbReference>
<feature type="chain" id="PRO_5018222700" evidence="3">
    <location>
        <begin position="36"/>
        <end position="870"/>
    </location>
</feature>
<evidence type="ECO:0000313" key="7">
    <source>
        <dbReference type="EMBL" id="RQN09418.1"/>
    </source>
</evidence>
<dbReference type="Gene3D" id="2.60.40.380">
    <property type="entry name" value="Purple acid phosphatase-like, N-terminal"/>
    <property type="match status" value="1"/>
</dbReference>
<dbReference type="InterPro" id="IPR006311">
    <property type="entry name" value="TAT_signal"/>
</dbReference>
<feature type="domain" description="Pesticidal crystal protein Cry22Aa Ig-like" evidence="5">
    <location>
        <begin position="637"/>
        <end position="700"/>
    </location>
</feature>
<dbReference type="RefSeq" id="WP_124235871.1">
    <property type="nucleotide sequence ID" value="NZ_JBHUFI010000009.1"/>
</dbReference>
<feature type="signal peptide" evidence="3">
    <location>
        <begin position="1"/>
        <end position="35"/>
    </location>
</feature>
<gene>
    <name evidence="7" type="ORF">EHW97_04035</name>
</gene>
<dbReference type="Pfam" id="PF00149">
    <property type="entry name" value="Metallophos"/>
    <property type="match status" value="1"/>
</dbReference>
<feature type="domain" description="Purple acid phosphatase N-terminal" evidence="6">
    <location>
        <begin position="231"/>
        <end position="327"/>
    </location>
</feature>
<dbReference type="PROSITE" id="PS51318">
    <property type="entry name" value="TAT"/>
    <property type="match status" value="1"/>
</dbReference>
<keyword evidence="8" id="KW-1185">Reference proteome</keyword>
<dbReference type="GO" id="GO:0003993">
    <property type="term" value="F:acid phosphatase activity"/>
    <property type="evidence" value="ECO:0007669"/>
    <property type="project" value="InterPro"/>
</dbReference>
<evidence type="ECO:0000259" key="4">
    <source>
        <dbReference type="Pfam" id="PF00149"/>
    </source>
</evidence>
<dbReference type="InterPro" id="IPR029052">
    <property type="entry name" value="Metallo-depent_PP-like"/>
</dbReference>
<keyword evidence="1 3" id="KW-0732">Signal</keyword>
<proteinExistence type="predicted"/>
<feature type="region of interest" description="Disordered" evidence="2">
    <location>
        <begin position="702"/>
        <end position="743"/>
    </location>
</feature>
<comment type="caution">
    <text evidence="7">The sequence shown here is derived from an EMBL/GenBank/DDBJ whole genome shotgun (WGS) entry which is preliminary data.</text>
</comment>
<sequence>MRTLPPRRRLLASASAMVMAAVAALTAATTTAAAAAEPVTLVSSGTTQWRYLDDNTDPAAGTADRTSWAAPGFDDSAWKTGSGSFGAKGGERVPLDGGFLPDVLLNQYIEGQGTTNVPTFFFRTTVDVDAQTLAEAGVLRGSVRYDDAATVYVNGTRVAGFHDDGITENMQYGGSNQAAPILAEFTAPSSVLVPGSNTIAVELHNGRASSSDLYLDVPSITLEETPEATGPTSVMLGVGSDQTQRNLSWFSDTGQPEVVQIAPASASSDGTMPADARVVTPTETGVSLDGVNAYFHATLTELAPATAYSYRVGSEAGGWSEIRTFQTYSDDLEHEFTFVGDPQIGSSGNAERDAQGWAEALDAADRFFPESQFLLSAGDQVETASNLDEYRHLLAPTQMSTQATATTLGNHDVGSPLYHQHFNLPNVSDLDAAGGNYWFLHNGVLHLNINSNSTDYATHERFLRETIAAQGERAHWTILTFHHSIFSVGPHSTSSGLAERRAALAPIISELDIDMVLAGHDHSYARSFLMNGTTPTVPEAEEANADGAEVVRPSEDEVLYITGNSSSGSKYYATPNQNASWVSAWDQSRTPTIANVAVAECSLTTTTRRVDDGTVIDAVELVKDDEAPEIGLPGENRVEVGTAFDPIAGVTISDLCDDLTLDAVTVEGEVDTDRIGSYRLTYRAADEAGNVATVERTVEVVEPGADPAPGGGPTPPGTPGGEPGAPQVPSAPGADAPRGSVSAPATVVAGSTITVEVGEQYAGQRVHAWLFSAPRHLGTHLVAADGTIRVTIPADVDAGRHQLAIYDSRGELIGAQWITVVTASAAANVKGALPSTGAELSSALVPLGAVLLLAGAVTAGATRLAGRRLA</sequence>
<dbReference type="PANTHER" id="PTHR22953:SF153">
    <property type="entry name" value="PURPLE ACID PHOSPHATASE"/>
    <property type="match status" value="1"/>
</dbReference>
<dbReference type="GO" id="GO:0046872">
    <property type="term" value="F:metal ion binding"/>
    <property type="evidence" value="ECO:0007669"/>
    <property type="project" value="InterPro"/>
</dbReference>
<dbReference type="InterPro" id="IPR013783">
    <property type="entry name" value="Ig-like_fold"/>
</dbReference>
<accession>A0A3N6X6Y8</accession>
<feature type="domain" description="Calcineurin-like phosphoesterase" evidence="4">
    <location>
        <begin position="336"/>
        <end position="524"/>
    </location>
</feature>
<dbReference type="GO" id="GO:0005975">
    <property type="term" value="P:carbohydrate metabolic process"/>
    <property type="evidence" value="ECO:0007669"/>
    <property type="project" value="UniProtKB-ARBA"/>
</dbReference>
<dbReference type="Gene3D" id="2.60.40.10">
    <property type="entry name" value="Immunoglobulins"/>
    <property type="match status" value="1"/>
</dbReference>
<name>A0A3N6X6Y8_9ACTN</name>
<dbReference type="Pfam" id="PF16656">
    <property type="entry name" value="Pur_ac_phosph_N"/>
    <property type="match status" value="1"/>
</dbReference>
<dbReference type="InterPro" id="IPR008963">
    <property type="entry name" value="Purple_acid_Pase-like_N"/>
</dbReference>
<dbReference type="InterPro" id="IPR032179">
    <property type="entry name" value="Cry22Aa_Ig-like"/>
</dbReference>
<dbReference type="Gene3D" id="3.60.21.10">
    <property type="match status" value="1"/>
</dbReference>
<organism evidence="7 8">
    <name type="scientific">Aeromicrobium camelliae</name>
    <dbReference type="NCBI Taxonomy" id="1538144"/>
    <lineage>
        <taxon>Bacteria</taxon>
        <taxon>Bacillati</taxon>
        <taxon>Actinomycetota</taxon>
        <taxon>Actinomycetes</taxon>
        <taxon>Propionibacteriales</taxon>
        <taxon>Nocardioidaceae</taxon>
        <taxon>Aeromicrobium</taxon>
    </lineage>
</organism>
<evidence type="ECO:0000256" key="2">
    <source>
        <dbReference type="SAM" id="MobiDB-lite"/>
    </source>
</evidence>
<dbReference type="SUPFAM" id="SSF49785">
    <property type="entry name" value="Galactose-binding domain-like"/>
    <property type="match status" value="1"/>
</dbReference>
<evidence type="ECO:0000259" key="5">
    <source>
        <dbReference type="Pfam" id="PF16403"/>
    </source>
</evidence>
<evidence type="ECO:0000259" key="6">
    <source>
        <dbReference type="Pfam" id="PF16656"/>
    </source>
</evidence>
<dbReference type="InterPro" id="IPR015914">
    <property type="entry name" value="PAPs_N"/>
</dbReference>
<dbReference type="InterPro" id="IPR008979">
    <property type="entry name" value="Galactose-bd-like_sf"/>
</dbReference>
<dbReference type="SUPFAM" id="SSF49363">
    <property type="entry name" value="Purple acid phosphatase, N-terminal domain"/>
    <property type="match status" value="1"/>
</dbReference>
<reference evidence="7 8" key="1">
    <citation type="submission" date="2018-11" db="EMBL/GenBank/DDBJ databases">
        <authorList>
            <person name="Li F."/>
        </authorList>
    </citation>
    <scope>NUCLEOTIDE SEQUENCE [LARGE SCALE GENOMIC DNA]</scope>
    <source>
        <strain evidence="7 8">YS17T</strain>
    </source>
</reference>
<evidence type="ECO:0000313" key="8">
    <source>
        <dbReference type="Proteomes" id="UP000275225"/>
    </source>
</evidence>
<dbReference type="Gene3D" id="2.60.120.260">
    <property type="entry name" value="Galactose-binding domain-like"/>
    <property type="match status" value="1"/>
</dbReference>
<dbReference type="PANTHER" id="PTHR22953">
    <property type="entry name" value="ACID PHOSPHATASE RELATED"/>
    <property type="match status" value="1"/>
</dbReference>
<dbReference type="SUPFAM" id="SSF56300">
    <property type="entry name" value="Metallo-dependent phosphatases"/>
    <property type="match status" value="1"/>
</dbReference>
<dbReference type="OrthoDB" id="9804511at2"/>
<dbReference type="AlphaFoldDB" id="A0A3N6X6Y8"/>